<accession>A0A139XAQ5</accession>
<evidence type="ECO:0000313" key="2">
    <source>
        <dbReference type="EMBL" id="KYC41788.1"/>
    </source>
</evidence>
<dbReference type="Pfam" id="PF00502">
    <property type="entry name" value="Phycobilisome"/>
    <property type="match status" value="1"/>
</dbReference>
<reference evidence="2 3" key="1">
    <citation type="journal article" date="2013" name="Genome Biol. Evol.">
        <title>Genomes of Stigonematalean cyanobacteria (subsection V) and the evolution of oxygenic photosynthesis from prokaryotes to plastids.</title>
        <authorList>
            <person name="Dagan T."/>
            <person name="Roettger M."/>
            <person name="Stucken K."/>
            <person name="Landan G."/>
            <person name="Koch R."/>
            <person name="Major P."/>
            <person name="Gould S.B."/>
            <person name="Goremykin V.V."/>
            <person name="Rippka R."/>
            <person name="Tandeau de Marsac N."/>
            <person name="Gugger M."/>
            <person name="Lockhart P.J."/>
            <person name="Allen J.F."/>
            <person name="Brune I."/>
            <person name="Maus I."/>
            <person name="Puhler A."/>
            <person name="Martin W.F."/>
        </authorList>
    </citation>
    <scope>NUCLEOTIDE SEQUENCE [LARGE SCALE GENOMIC DNA]</scope>
    <source>
        <strain evidence="2 3">PCC 7110</strain>
    </source>
</reference>
<sequence>MLISTQTASTPTVECFVQLWAERYALDFSSVFCEQDPSVYNSLLEASSLEGKALTVSKLREAIVDTKCQFAGIQAKALYEYIPNVVDLSEARRLTHFTVQVYIELLELYQQPSSATSSVEEKLQTLAGMTPINHSLLSVWGIPDIEDLAKALEGVLLECQEQYTASKDWCTLGFLTTQFNFSNQLLLKKLTPIEQILIYPYFRFIEEQVAIPWQRVCIAVAKHELDSPAFTIVKEMFPAASDIARTVYHQLTEMFPDYRSRRGGFDHPGVEHSCLRDLQMFQAYLWLCVLEKSFAPVEKELVNLCVMVMERVGVPWEITAQWNKLLLDEISRRVKPEQRSFLLPYISGMQEAFYEQRSHFTVNSEQ</sequence>
<organism evidence="2 3">
    <name type="scientific">Scytonema hofmannii PCC 7110</name>
    <dbReference type="NCBI Taxonomy" id="128403"/>
    <lineage>
        <taxon>Bacteria</taxon>
        <taxon>Bacillati</taxon>
        <taxon>Cyanobacteriota</taxon>
        <taxon>Cyanophyceae</taxon>
        <taxon>Nostocales</taxon>
        <taxon>Scytonemataceae</taxon>
        <taxon>Scytonema</taxon>
    </lineage>
</organism>
<dbReference type="InterPro" id="IPR009050">
    <property type="entry name" value="Globin-like_sf"/>
</dbReference>
<dbReference type="GO" id="GO:0030089">
    <property type="term" value="C:phycobilisome"/>
    <property type="evidence" value="ECO:0007669"/>
    <property type="project" value="InterPro"/>
</dbReference>
<protein>
    <submittedName>
        <fullName evidence="2">Uncharacterized protein</fullName>
    </submittedName>
</protein>
<dbReference type="AlphaFoldDB" id="A0A139XAQ5"/>
<dbReference type="Proteomes" id="UP000076925">
    <property type="component" value="Unassembled WGS sequence"/>
</dbReference>
<keyword evidence="3" id="KW-1185">Reference proteome</keyword>
<dbReference type="SUPFAM" id="SSF46458">
    <property type="entry name" value="Globin-like"/>
    <property type="match status" value="1"/>
</dbReference>
<comment type="caution">
    <text evidence="2">The sequence shown here is derived from an EMBL/GenBank/DDBJ whole genome shotgun (WGS) entry which is preliminary data.</text>
</comment>
<dbReference type="EMBL" id="ANNX02000020">
    <property type="protein sequence ID" value="KYC41788.1"/>
    <property type="molecule type" value="Genomic_DNA"/>
</dbReference>
<dbReference type="GO" id="GO:0031676">
    <property type="term" value="C:plasma membrane-derived thylakoid membrane"/>
    <property type="evidence" value="ECO:0007669"/>
    <property type="project" value="UniProtKB-SubCell"/>
</dbReference>
<dbReference type="OrthoDB" id="527514at2"/>
<dbReference type="RefSeq" id="WP_017748836.1">
    <property type="nucleotide sequence ID" value="NZ_KQ976354.1"/>
</dbReference>
<dbReference type="InterPro" id="IPR012128">
    <property type="entry name" value="Phycobilisome_asu/bsu"/>
</dbReference>
<gene>
    <name evidence="2" type="ORF">WA1_17320</name>
</gene>
<evidence type="ECO:0000256" key="1">
    <source>
        <dbReference type="ARBA" id="ARBA00004445"/>
    </source>
</evidence>
<dbReference type="GO" id="GO:0015979">
    <property type="term" value="P:photosynthesis"/>
    <property type="evidence" value="ECO:0007669"/>
    <property type="project" value="InterPro"/>
</dbReference>
<proteinExistence type="predicted"/>
<comment type="subcellular location">
    <subcellularLocation>
        <location evidence="1">Cellular thylakoid membrane</location>
        <topology evidence="1">Peripheral membrane protein</topology>
        <orientation evidence="1">Cytoplasmic side</orientation>
    </subcellularLocation>
</comment>
<evidence type="ECO:0000313" key="3">
    <source>
        <dbReference type="Proteomes" id="UP000076925"/>
    </source>
</evidence>
<name>A0A139XAQ5_9CYAN</name>